<evidence type="ECO:0008006" key="3">
    <source>
        <dbReference type="Google" id="ProtNLM"/>
    </source>
</evidence>
<accession>A0ABQ0LA06</accession>
<organism evidence="1 2">
    <name type="scientific">Mycena chlorophos</name>
    <name type="common">Agaric fungus</name>
    <name type="synonym">Agaricus chlorophos</name>
    <dbReference type="NCBI Taxonomy" id="658473"/>
    <lineage>
        <taxon>Eukaryota</taxon>
        <taxon>Fungi</taxon>
        <taxon>Dikarya</taxon>
        <taxon>Basidiomycota</taxon>
        <taxon>Agaricomycotina</taxon>
        <taxon>Agaricomycetes</taxon>
        <taxon>Agaricomycetidae</taxon>
        <taxon>Agaricales</taxon>
        <taxon>Marasmiineae</taxon>
        <taxon>Mycenaceae</taxon>
        <taxon>Mycena</taxon>
    </lineage>
</organism>
<name>A0ABQ0LA06_MYCCL</name>
<dbReference type="Proteomes" id="UP000815677">
    <property type="component" value="Unassembled WGS sequence"/>
</dbReference>
<sequence length="387" mass="43756">MQLQDLPIELLQHIFSFACADVGTTGRSLSLVSRHVRDVSAAVKLQSVALFGHNQILAFASLLSQKETIPRTRFLYIGGKHNDKEMDALLCTTRAWWKEAHSAAYGNDAQRLNPEERQRLEERFREQSRLCDATVRAFCREAADAISAILRRVSPTLEVLFVDVDLDVAEQLERIQSVALPRLVDLTTGGLFLFPRHQPEQDQVQPNTSPALHAFPSLRHLHVVEEATDSEECSQHLLFKAAGLARFAPNLTSLRLSELRWDSSVVLSAAASLGIELRHHQSYPPYNPESAVPLPESVQRIVMKPMVKPVPVACCDECDEIYIHRDVVNYARRLVRKTERVVLLKADEVWPEPEVVQLAEWLEKARGGLWRWDEESVDATPPELEEA</sequence>
<evidence type="ECO:0000313" key="1">
    <source>
        <dbReference type="EMBL" id="GAT47377.1"/>
    </source>
</evidence>
<reference evidence="1" key="1">
    <citation type="submission" date="2014-09" db="EMBL/GenBank/DDBJ databases">
        <title>Genome sequence of the luminous mushroom Mycena chlorophos for searching fungal bioluminescence genes.</title>
        <authorList>
            <person name="Tanaka Y."/>
            <person name="Kasuga D."/>
            <person name="Oba Y."/>
            <person name="Hase S."/>
            <person name="Sato K."/>
            <person name="Oba Y."/>
            <person name="Sakakibara Y."/>
        </authorList>
    </citation>
    <scope>NUCLEOTIDE SEQUENCE</scope>
</reference>
<evidence type="ECO:0000313" key="2">
    <source>
        <dbReference type="Proteomes" id="UP000815677"/>
    </source>
</evidence>
<keyword evidence="2" id="KW-1185">Reference proteome</keyword>
<gene>
    <name evidence="1" type="ORF">MCHLO_04838</name>
</gene>
<proteinExistence type="predicted"/>
<dbReference type="EMBL" id="DF843416">
    <property type="protein sequence ID" value="GAT47377.1"/>
    <property type="molecule type" value="Genomic_DNA"/>
</dbReference>
<protein>
    <recommendedName>
        <fullName evidence="3">F-box domain-containing protein</fullName>
    </recommendedName>
</protein>